<dbReference type="PROSITE" id="PS50931">
    <property type="entry name" value="HTH_LYSR"/>
    <property type="match status" value="1"/>
</dbReference>
<protein>
    <submittedName>
        <fullName evidence="6">LysR family transcriptional regulator</fullName>
    </submittedName>
</protein>
<dbReference type="InterPro" id="IPR036390">
    <property type="entry name" value="WH_DNA-bd_sf"/>
</dbReference>
<gene>
    <name evidence="6" type="ORF">A6P07_04890</name>
</gene>
<dbReference type="AlphaFoldDB" id="A0A1C2IG39"/>
<keyword evidence="3" id="KW-0238">DNA-binding</keyword>
<evidence type="ECO:0000256" key="4">
    <source>
        <dbReference type="ARBA" id="ARBA00023163"/>
    </source>
</evidence>
<feature type="domain" description="HTH lysR-type" evidence="5">
    <location>
        <begin position="4"/>
        <end position="61"/>
    </location>
</feature>
<dbReference type="InterPro" id="IPR005119">
    <property type="entry name" value="LysR_subst-bd"/>
</dbReference>
<comment type="caution">
    <text evidence="6">The sequence shown here is derived from an EMBL/GenBank/DDBJ whole genome shotgun (WGS) entry which is preliminary data.</text>
</comment>
<dbReference type="STRING" id="930.GCA_002079865_00097"/>
<evidence type="ECO:0000256" key="1">
    <source>
        <dbReference type="ARBA" id="ARBA00009437"/>
    </source>
</evidence>
<name>A0A1C2IG39_ACITH</name>
<dbReference type="InterPro" id="IPR000847">
    <property type="entry name" value="LysR_HTH_N"/>
</dbReference>
<dbReference type="RefSeq" id="WP_065968064.1">
    <property type="nucleotide sequence ID" value="NZ_LWSA01000056.1"/>
</dbReference>
<dbReference type="SUPFAM" id="SSF53850">
    <property type="entry name" value="Periplasmic binding protein-like II"/>
    <property type="match status" value="1"/>
</dbReference>
<dbReference type="Gene3D" id="3.40.190.10">
    <property type="entry name" value="Periplasmic binding protein-like II"/>
    <property type="match status" value="2"/>
</dbReference>
<dbReference type="PRINTS" id="PR00039">
    <property type="entry name" value="HTHLYSR"/>
</dbReference>
<accession>A0A1C2IG39</accession>
<dbReference type="Proteomes" id="UP000094893">
    <property type="component" value="Unassembled WGS sequence"/>
</dbReference>
<evidence type="ECO:0000313" key="7">
    <source>
        <dbReference type="Proteomes" id="UP000094893"/>
    </source>
</evidence>
<keyword evidence="2" id="KW-0805">Transcription regulation</keyword>
<dbReference type="PANTHER" id="PTHR30126">
    <property type="entry name" value="HTH-TYPE TRANSCRIPTIONAL REGULATOR"/>
    <property type="match status" value="1"/>
</dbReference>
<proteinExistence type="inferred from homology"/>
<dbReference type="EMBL" id="LWSA01000056">
    <property type="protein sequence ID" value="OCX74913.1"/>
    <property type="molecule type" value="Genomic_DNA"/>
</dbReference>
<sequence length="296" mass="33133">MQKIDPSLLLVWARVAQLRNLQAAGKSLFLSQPAISHQLKRLQDWLGEPLYHRTARGIEPTEIGRILQRTGENMEAVLQEAQAVRDKTKDLLRGTLRLSASHTNAEYLLPLLVGEYCRKYPAVNVRTATMNSQQAWLHRDEVDLILIESAEDLVREPVEWTRTSLVETEISALVPVSHPLAALTAIPLEDLASEKLIWREEGSGIREDVIHAFRQAGIYPYIHYEFSGLAAVRSAVRNGIGIGFSSTLLSPEQLVGVCLIPVVPSIPHTLSVLHRTHYGHLVASFLEVIRLSVFEH</sequence>
<evidence type="ECO:0000313" key="6">
    <source>
        <dbReference type="EMBL" id="OCX74913.1"/>
    </source>
</evidence>
<dbReference type="InterPro" id="IPR036388">
    <property type="entry name" value="WH-like_DNA-bd_sf"/>
</dbReference>
<dbReference type="Pfam" id="PF00126">
    <property type="entry name" value="HTH_1"/>
    <property type="match status" value="1"/>
</dbReference>
<dbReference type="SUPFAM" id="SSF46785">
    <property type="entry name" value="Winged helix' DNA-binding domain"/>
    <property type="match status" value="1"/>
</dbReference>
<keyword evidence="4" id="KW-0804">Transcription</keyword>
<evidence type="ECO:0000259" key="5">
    <source>
        <dbReference type="PROSITE" id="PS50931"/>
    </source>
</evidence>
<reference evidence="6 7" key="1">
    <citation type="journal article" date="2016" name="Int. J. Mol. Sci.">
        <title>Comparative genomics of the extreme acidophile Acidithiobacillus thiooxidans reveals intraspecific divergence and niche adaptation.</title>
        <authorList>
            <person name="Zhang X."/>
            <person name="Feng X."/>
            <person name="Tao J."/>
            <person name="Ma L."/>
            <person name="Xiao Y."/>
            <person name="Liang Y."/>
            <person name="Liu X."/>
            <person name="Yin H."/>
        </authorList>
    </citation>
    <scope>NUCLEOTIDE SEQUENCE [LARGE SCALE GENOMIC DNA]</scope>
    <source>
        <strain evidence="6 7">A02</strain>
    </source>
</reference>
<dbReference type="Pfam" id="PF03466">
    <property type="entry name" value="LysR_substrate"/>
    <property type="match status" value="1"/>
</dbReference>
<dbReference type="GO" id="GO:0003700">
    <property type="term" value="F:DNA-binding transcription factor activity"/>
    <property type="evidence" value="ECO:0007669"/>
    <property type="project" value="InterPro"/>
</dbReference>
<dbReference type="GO" id="GO:0000976">
    <property type="term" value="F:transcription cis-regulatory region binding"/>
    <property type="evidence" value="ECO:0007669"/>
    <property type="project" value="TreeGrafter"/>
</dbReference>
<comment type="similarity">
    <text evidence="1">Belongs to the LysR transcriptional regulatory family.</text>
</comment>
<evidence type="ECO:0000256" key="3">
    <source>
        <dbReference type="ARBA" id="ARBA00023125"/>
    </source>
</evidence>
<dbReference type="PANTHER" id="PTHR30126:SF39">
    <property type="entry name" value="HTH-TYPE TRANSCRIPTIONAL REGULATOR CYSL"/>
    <property type="match status" value="1"/>
</dbReference>
<evidence type="ECO:0000256" key="2">
    <source>
        <dbReference type="ARBA" id="ARBA00023015"/>
    </source>
</evidence>
<dbReference type="Gene3D" id="1.10.10.10">
    <property type="entry name" value="Winged helix-like DNA-binding domain superfamily/Winged helix DNA-binding domain"/>
    <property type="match status" value="1"/>
</dbReference>
<organism evidence="6 7">
    <name type="scientific">Acidithiobacillus thiooxidans</name>
    <name type="common">Thiobacillus thiooxidans</name>
    <dbReference type="NCBI Taxonomy" id="930"/>
    <lineage>
        <taxon>Bacteria</taxon>
        <taxon>Pseudomonadati</taxon>
        <taxon>Pseudomonadota</taxon>
        <taxon>Acidithiobacillia</taxon>
        <taxon>Acidithiobacillales</taxon>
        <taxon>Acidithiobacillaceae</taxon>
        <taxon>Acidithiobacillus</taxon>
    </lineage>
</organism>